<keyword evidence="1" id="KW-0436">Ligase</keyword>
<dbReference type="SUPFAM" id="SSF55144">
    <property type="entry name" value="LigT-like"/>
    <property type="match status" value="1"/>
</dbReference>
<dbReference type="Pfam" id="PF13563">
    <property type="entry name" value="2_5_RNA_ligase2"/>
    <property type="match status" value="1"/>
</dbReference>
<dbReference type="Proteomes" id="UP000823521">
    <property type="component" value="Unassembled WGS sequence"/>
</dbReference>
<dbReference type="RefSeq" id="WP_208816027.1">
    <property type="nucleotide sequence ID" value="NZ_WVUH01000256.1"/>
</dbReference>
<proteinExistence type="predicted"/>
<dbReference type="Gene3D" id="3.90.1140.10">
    <property type="entry name" value="Cyclic phosphodiesterase"/>
    <property type="match status" value="1"/>
</dbReference>
<organism evidence="1 2">
    <name type="scientific">Micromonospora echinofusca</name>
    <dbReference type="NCBI Taxonomy" id="47858"/>
    <lineage>
        <taxon>Bacteria</taxon>
        <taxon>Bacillati</taxon>
        <taxon>Actinomycetota</taxon>
        <taxon>Actinomycetes</taxon>
        <taxon>Micromonosporales</taxon>
        <taxon>Micromonosporaceae</taxon>
        <taxon>Micromonospora</taxon>
    </lineage>
</organism>
<reference evidence="1 2" key="1">
    <citation type="submission" date="2019-12" db="EMBL/GenBank/DDBJ databases">
        <title>Whole genome sequencing of endophytic Actinobacterium Micromonospora sp. MPMI6T.</title>
        <authorList>
            <person name="Evv R."/>
            <person name="Podile A.R."/>
        </authorList>
    </citation>
    <scope>NUCLEOTIDE SEQUENCE [LARGE SCALE GENOMIC DNA]</scope>
    <source>
        <strain evidence="1 2">MPMI6</strain>
    </source>
</reference>
<evidence type="ECO:0000313" key="1">
    <source>
        <dbReference type="EMBL" id="MBO4209052.1"/>
    </source>
</evidence>
<protein>
    <submittedName>
        <fullName evidence="1">2'-5' RNA ligase family protein</fullName>
    </submittedName>
</protein>
<dbReference type="InterPro" id="IPR009097">
    <property type="entry name" value="Cyclic_Pdiesterase"/>
</dbReference>
<dbReference type="EMBL" id="WVUH01000256">
    <property type="protein sequence ID" value="MBO4209052.1"/>
    <property type="molecule type" value="Genomic_DNA"/>
</dbReference>
<sequence>MRTVELLCCPALERAVRAAWERLAQAGLPSLARNTHPTNRPHLTLASADHLPPDVARRLAGLLADALPLTARPEAVDLLDGVHPLVWRLAPAPELLALQAAVWRALDGVGGRNPWHEPGRWTPHLSLALRFGATDLGRGRAVVGAPPPPGRFVAARSYDSTDRSVVPF</sequence>
<name>A0ABS3VWY9_MICEH</name>
<dbReference type="GO" id="GO:0016874">
    <property type="term" value="F:ligase activity"/>
    <property type="evidence" value="ECO:0007669"/>
    <property type="project" value="UniProtKB-KW"/>
</dbReference>
<comment type="caution">
    <text evidence="1">The sequence shown here is derived from an EMBL/GenBank/DDBJ whole genome shotgun (WGS) entry which is preliminary data.</text>
</comment>
<accession>A0ABS3VWY9</accession>
<keyword evidence="2" id="KW-1185">Reference proteome</keyword>
<evidence type="ECO:0000313" key="2">
    <source>
        <dbReference type="Proteomes" id="UP000823521"/>
    </source>
</evidence>
<gene>
    <name evidence="1" type="ORF">GSF22_24070</name>
</gene>